<gene>
    <name evidence="1" type="ORF">FPZ47_12715</name>
</gene>
<keyword evidence="2" id="KW-1185">Reference proteome</keyword>
<protein>
    <submittedName>
        <fullName evidence="1">Uncharacterized protein</fullName>
    </submittedName>
</protein>
<reference evidence="1 2" key="1">
    <citation type="submission" date="2019-07" db="EMBL/GenBank/DDBJ databases">
        <title>New Mycobacterium species.</title>
        <authorList>
            <person name="Tortoli E."/>
            <person name="Ghielmetti G."/>
            <person name="Friedel U."/>
            <person name="Trovato A."/>
        </authorList>
    </citation>
    <scope>NUCLEOTIDE SEQUENCE [LARGE SCALE GENOMIC DNA]</scope>
    <source>
        <strain evidence="1 2">16-83</strain>
    </source>
</reference>
<evidence type="ECO:0000313" key="2">
    <source>
        <dbReference type="Proteomes" id="UP000320513"/>
    </source>
</evidence>
<sequence>MALGDLAVQLSATPLPCQLHPSRRNILNTNLIQIASGEVQLGYLLKAQVGCVTDALKGLKFGSDTAHLS</sequence>
<dbReference type="AlphaFoldDB" id="A0A557XSR2"/>
<dbReference type="RefSeq" id="WP_144956342.1">
    <property type="nucleotide sequence ID" value="NZ_VMQU01000046.1"/>
</dbReference>
<organism evidence="1 2">
    <name type="scientific">Mycobacterium helveticum</name>
    <dbReference type="NCBI Taxonomy" id="2592811"/>
    <lineage>
        <taxon>Bacteria</taxon>
        <taxon>Bacillati</taxon>
        <taxon>Actinomycetota</taxon>
        <taxon>Actinomycetes</taxon>
        <taxon>Mycobacteriales</taxon>
        <taxon>Mycobacteriaceae</taxon>
        <taxon>Mycobacterium</taxon>
    </lineage>
</organism>
<name>A0A557XSR2_9MYCO</name>
<proteinExistence type="predicted"/>
<dbReference type="Proteomes" id="UP000320513">
    <property type="component" value="Unassembled WGS sequence"/>
</dbReference>
<comment type="caution">
    <text evidence="1">The sequence shown here is derived from an EMBL/GenBank/DDBJ whole genome shotgun (WGS) entry which is preliminary data.</text>
</comment>
<dbReference type="EMBL" id="VMQU01000046">
    <property type="protein sequence ID" value="TVS88997.1"/>
    <property type="molecule type" value="Genomic_DNA"/>
</dbReference>
<evidence type="ECO:0000313" key="1">
    <source>
        <dbReference type="EMBL" id="TVS88997.1"/>
    </source>
</evidence>
<accession>A0A557XSR2</accession>